<feature type="region of interest" description="Disordered" evidence="1">
    <location>
        <begin position="612"/>
        <end position="650"/>
    </location>
</feature>
<accession>A0A9P4QT68</accession>
<feature type="compositionally biased region" description="Polar residues" evidence="1">
    <location>
        <begin position="80"/>
        <end position="89"/>
    </location>
</feature>
<feature type="compositionally biased region" description="Low complexity" evidence="1">
    <location>
        <begin position="612"/>
        <end position="626"/>
    </location>
</feature>
<reference evidence="2" key="1">
    <citation type="journal article" date="2020" name="Stud. Mycol.">
        <title>101 Dothideomycetes genomes: a test case for predicting lifestyles and emergence of pathogens.</title>
        <authorList>
            <person name="Haridas S."/>
            <person name="Albert R."/>
            <person name="Binder M."/>
            <person name="Bloem J."/>
            <person name="Labutti K."/>
            <person name="Salamov A."/>
            <person name="Andreopoulos B."/>
            <person name="Baker S."/>
            <person name="Barry K."/>
            <person name="Bills G."/>
            <person name="Bluhm B."/>
            <person name="Cannon C."/>
            <person name="Castanera R."/>
            <person name="Culley D."/>
            <person name="Daum C."/>
            <person name="Ezra D."/>
            <person name="Gonzalez J."/>
            <person name="Henrissat B."/>
            <person name="Kuo A."/>
            <person name="Liang C."/>
            <person name="Lipzen A."/>
            <person name="Lutzoni F."/>
            <person name="Magnuson J."/>
            <person name="Mondo S."/>
            <person name="Nolan M."/>
            <person name="Ohm R."/>
            <person name="Pangilinan J."/>
            <person name="Park H.-J."/>
            <person name="Ramirez L."/>
            <person name="Alfaro M."/>
            <person name="Sun H."/>
            <person name="Tritt A."/>
            <person name="Yoshinaga Y."/>
            <person name="Zwiers L.-H."/>
            <person name="Turgeon B."/>
            <person name="Goodwin S."/>
            <person name="Spatafora J."/>
            <person name="Crous P."/>
            <person name="Grigoriev I."/>
        </authorList>
    </citation>
    <scope>NUCLEOTIDE SEQUENCE</scope>
    <source>
        <strain evidence="2">CBS 125425</strain>
    </source>
</reference>
<dbReference type="EMBL" id="ML996201">
    <property type="protein sequence ID" value="KAF2731155.1"/>
    <property type="molecule type" value="Genomic_DNA"/>
</dbReference>
<protein>
    <submittedName>
        <fullName evidence="2">Uncharacterized protein</fullName>
    </submittedName>
</protein>
<proteinExistence type="predicted"/>
<feature type="compositionally biased region" description="Basic and acidic residues" evidence="1">
    <location>
        <begin position="479"/>
        <end position="489"/>
    </location>
</feature>
<feature type="region of interest" description="Disordered" evidence="1">
    <location>
        <begin position="323"/>
        <end position="407"/>
    </location>
</feature>
<feature type="compositionally biased region" description="Polar residues" evidence="1">
    <location>
        <begin position="398"/>
        <end position="407"/>
    </location>
</feature>
<feature type="region of interest" description="Disordered" evidence="1">
    <location>
        <begin position="424"/>
        <end position="450"/>
    </location>
</feature>
<feature type="compositionally biased region" description="Basic and acidic residues" evidence="1">
    <location>
        <begin position="345"/>
        <end position="372"/>
    </location>
</feature>
<feature type="compositionally biased region" description="Acidic residues" evidence="1">
    <location>
        <begin position="532"/>
        <end position="542"/>
    </location>
</feature>
<feature type="region of interest" description="Disordered" evidence="1">
    <location>
        <begin position="1"/>
        <end position="146"/>
    </location>
</feature>
<sequence length="817" mass="89652">MAATTALPAPMPTPRSPTLSDFGMILPEADAARSISPGPYVERPPSPSSLLYTHSNRSAHTIRLASPPQGRHPSPRLKSPQLSARSSHSTLRKMGSFDRASRRSSPPNDNLASSPTINENLTGSPAHAWRRQDERRASNTSSSVHSDDIEALKWPGFDSYGGFDDSGVVLEEAEDEEAHDQFPVVSNHDNGHDQDQDRWFDGQSDVDDDSYTSAALSRRAEIILANAKKRLNVMEGNLRGARQSLVVSPTFNTMKMASELQHQLAAARERDRKMYAGIGPIPPRVRAYHSSPLAPASPGHSRVLSETTFSPTNFSRAIPNKRASSALGMGSGPWSPDGYGQGRFPIRESRSVEVMREPRSNGWSGEDRDLSLRSHSRGSRSPNALETLPEYEDDLDQQRSPSASIDLRSQMNDLKGRISSLKMRAQEDSLRRRSLQSLRTPSPFTSAETWYGGADAYKSGTTPVSADAGVGSKVESLVRKSLYGDRESDPSTPRLSPANASPQQHAPEHVESPGKHQRVGSNEEYPTSNYEDAAESQLDEAGEDIRARKRDETDDDFVSGQDEDADRAESSVYEDAVYEMPVAERHEDRVDAFDYENFFLHSAMGTYSAESRRSSASSADSVATTRPATAIHERQASTQSAKRISYHQRNSSVDSVSTVASFATAAEEQDDDEEANEKMDQFSQALLPPHNSMVAPGLTTNGISARPDSAINMRSKPSRSPSQTSRGSSPGSPGALASGLQTSKIFSILTEAHQAEPRLALSEEEKQLIYGLSSSFQQVTWMLQSTSGDQYERKEWRRRLDQARRILNGEVSEGQPF</sequence>
<dbReference type="OrthoDB" id="3438840at2759"/>
<dbReference type="Proteomes" id="UP000799444">
    <property type="component" value="Unassembled WGS sequence"/>
</dbReference>
<feature type="region of interest" description="Disordered" evidence="1">
    <location>
        <begin position="687"/>
        <end position="737"/>
    </location>
</feature>
<comment type="caution">
    <text evidence="2">The sequence shown here is derived from an EMBL/GenBank/DDBJ whole genome shotgun (WGS) entry which is preliminary data.</text>
</comment>
<evidence type="ECO:0000256" key="1">
    <source>
        <dbReference type="SAM" id="MobiDB-lite"/>
    </source>
</evidence>
<feature type="compositionally biased region" description="Polar residues" evidence="1">
    <location>
        <begin position="636"/>
        <end position="650"/>
    </location>
</feature>
<feature type="compositionally biased region" description="Polar residues" evidence="1">
    <location>
        <begin position="103"/>
        <end position="123"/>
    </location>
</feature>
<gene>
    <name evidence="2" type="ORF">EJ04DRAFT_499147</name>
</gene>
<feature type="compositionally biased region" description="Basic and acidic residues" evidence="1">
    <location>
        <begin position="189"/>
        <end position="200"/>
    </location>
</feature>
<feature type="compositionally biased region" description="Polar residues" evidence="1">
    <location>
        <begin position="48"/>
        <end position="59"/>
    </location>
</feature>
<feature type="compositionally biased region" description="Polar residues" evidence="1">
    <location>
        <begin position="490"/>
        <end position="504"/>
    </location>
</feature>
<organism evidence="2 3">
    <name type="scientific">Polyplosphaeria fusca</name>
    <dbReference type="NCBI Taxonomy" id="682080"/>
    <lineage>
        <taxon>Eukaryota</taxon>
        <taxon>Fungi</taxon>
        <taxon>Dikarya</taxon>
        <taxon>Ascomycota</taxon>
        <taxon>Pezizomycotina</taxon>
        <taxon>Dothideomycetes</taxon>
        <taxon>Pleosporomycetidae</taxon>
        <taxon>Pleosporales</taxon>
        <taxon>Tetraplosphaeriaceae</taxon>
        <taxon>Polyplosphaeria</taxon>
    </lineage>
</organism>
<evidence type="ECO:0000313" key="3">
    <source>
        <dbReference type="Proteomes" id="UP000799444"/>
    </source>
</evidence>
<feature type="region of interest" description="Disordered" evidence="1">
    <location>
        <begin position="479"/>
        <end position="580"/>
    </location>
</feature>
<feature type="compositionally biased region" description="Basic and acidic residues" evidence="1">
    <location>
        <begin position="543"/>
        <end position="552"/>
    </location>
</feature>
<keyword evidence="3" id="KW-1185">Reference proteome</keyword>
<feature type="compositionally biased region" description="Acidic residues" evidence="1">
    <location>
        <begin position="553"/>
        <end position="566"/>
    </location>
</feature>
<name>A0A9P4QT68_9PLEO</name>
<evidence type="ECO:0000313" key="2">
    <source>
        <dbReference type="EMBL" id="KAF2731155.1"/>
    </source>
</evidence>
<feature type="compositionally biased region" description="Low complexity" evidence="1">
    <location>
        <begin position="718"/>
        <end position="737"/>
    </location>
</feature>
<feature type="region of interest" description="Disordered" evidence="1">
    <location>
        <begin position="183"/>
        <end position="203"/>
    </location>
</feature>
<dbReference type="AlphaFoldDB" id="A0A9P4QT68"/>